<sequence>MEEIRALEKSEAEDFVRIVGMAYPRLEIQAPEAKEKWLQRIREAIEHDATSSFQGCFRDGKLVGVMKWRDFMTNVHGKRLLTGGIGTVAVDLLHKKEKVAKSMMTRFLHAYRERGVSLVSLYPFRVDFYRQMGFGAGTKMNEYRVHPLSLPRGNKRDVVALTSEDRQGILDCYNRYAARTHGMTEKTERELQLMLDRPDSHFFGFRRDGLLSGYLMLEFQQVSKDNASIHDIHVRDLVYETREALSALLAFLRSQADQVRRIAFYTQEEDFHVLLTDPRNDSDRLIPFYYHESHATGVGLMYRIIDVGAYFRQLAGQKIGQGSCTLTFHVRDSFLPENEGAYTVRFCDGVPELIEHPGSSVEADAAVTMDISDFSSLAMGSVRFRSLYTYGLADLSHDGHLDLIDRLFDIAQKPRCTAAF</sequence>
<name>A0ABY4WBV4_9BACL</name>
<dbReference type="SUPFAM" id="SSF55718">
    <property type="entry name" value="SCP-like"/>
    <property type="match status" value="1"/>
</dbReference>
<dbReference type="Gene3D" id="3.30.1050.10">
    <property type="entry name" value="SCP2 sterol-binding domain"/>
    <property type="match status" value="1"/>
</dbReference>
<dbReference type="Gene3D" id="3.40.630.30">
    <property type="match status" value="2"/>
</dbReference>
<dbReference type="InterPro" id="IPR036527">
    <property type="entry name" value="SCP2_sterol-bd_dom_sf"/>
</dbReference>
<accession>A0ABY4WBV4</accession>
<dbReference type="Pfam" id="PF13530">
    <property type="entry name" value="SCP2_2"/>
    <property type="match status" value="1"/>
</dbReference>
<dbReference type="SUPFAM" id="SSF55729">
    <property type="entry name" value="Acyl-CoA N-acyltransferases (Nat)"/>
    <property type="match status" value="1"/>
</dbReference>
<protein>
    <submittedName>
        <fullName evidence="2">GNAT family N-acetyltransferase</fullName>
        <ecNumber evidence="2">2.3.1.-</ecNumber>
    </submittedName>
</protein>
<dbReference type="InterPro" id="IPR016181">
    <property type="entry name" value="Acyl_CoA_acyltransferase"/>
</dbReference>
<feature type="domain" description="N-acetyltransferase" evidence="1">
    <location>
        <begin position="2"/>
        <end position="153"/>
    </location>
</feature>
<dbReference type="EMBL" id="CP098755">
    <property type="protein sequence ID" value="USG64321.1"/>
    <property type="molecule type" value="Genomic_DNA"/>
</dbReference>
<keyword evidence="2" id="KW-0808">Transferase</keyword>
<dbReference type="Pfam" id="PF13527">
    <property type="entry name" value="Acetyltransf_9"/>
    <property type="match status" value="1"/>
</dbReference>
<dbReference type="PANTHER" id="PTHR37817">
    <property type="entry name" value="N-ACETYLTRANSFERASE EIS"/>
    <property type="match status" value="1"/>
</dbReference>
<dbReference type="InterPro" id="IPR000182">
    <property type="entry name" value="GNAT_dom"/>
</dbReference>
<dbReference type="Pfam" id="PF17668">
    <property type="entry name" value="Acetyltransf_17"/>
    <property type="match status" value="1"/>
</dbReference>
<dbReference type="PANTHER" id="PTHR37817:SF1">
    <property type="entry name" value="N-ACETYLTRANSFERASE EIS"/>
    <property type="match status" value="1"/>
</dbReference>
<evidence type="ECO:0000259" key="1">
    <source>
        <dbReference type="PROSITE" id="PS51186"/>
    </source>
</evidence>
<dbReference type="Proteomes" id="UP001056500">
    <property type="component" value="Chromosome"/>
</dbReference>
<dbReference type="RefSeq" id="WP_251871435.1">
    <property type="nucleotide sequence ID" value="NZ_CP098755.1"/>
</dbReference>
<dbReference type="InterPro" id="IPR051554">
    <property type="entry name" value="Acetyltransferase_Eis"/>
</dbReference>
<proteinExistence type="predicted"/>
<dbReference type="InterPro" id="IPR041380">
    <property type="entry name" value="Acetyltransf_17"/>
</dbReference>
<dbReference type="PROSITE" id="PS51186">
    <property type="entry name" value="GNAT"/>
    <property type="match status" value="1"/>
</dbReference>
<keyword evidence="2" id="KW-0012">Acyltransferase</keyword>
<organism evidence="2 3">
    <name type="scientific">Brevibacillus ruminantium</name>
    <dbReference type="NCBI Taxonomy" id="2950604"/>
    <lineage>
        <taxon>Bacteria</taxon>
        <taxon>Bacillati</taxon>
        <taxon>Bacillota</taxon>
        <taxon>Bacilli</taxon>
        <taxon>Bacillales</taxon>
        <taxon>Paenibacillaceae</taxon>
        <taxon>Brevibacillus</taxon>
    </lineage>
</organism>
<keyword evidence="3" id="KW-1185">Reference proteome</keyword>
<dbReference type="GO" id="GO:0016746">
    <property type="term" value="F:acyltransferase activity"/>
    <property type="evidence" value="ECO:0007669"/>
    <property type="project" value="UniProtKB-KW"/>
</dbReference>
<dbReference type="InterPro" id="IPR025559">
    <property type="entry name" value="Eis_dom"/>
</dbReference>
<gene>
    <name evidence="2" type="ORF">NDK47_19480</name>
</gene>
<evidence type="ECO:0000313" key="3">
    <source>
        <dbReference type="Proteomes" id="UP001056500"/>
    </source>
</evidence>
<dbReference type="EC" id="2.3.1.-" evidence="2"/>
<reference evidence="2" key="1">
    <citation type="submission" date="2022-06" db="EMBL/GenBank/DDBJ databases">
        <title>Genome sequencing of Brevibacillus sp. BB3-R1.</title>
        <authorList>
            <person name="Heo J."/>
            <person name="Lee D."/>
            <person name="Won M."/>
            <person name="Han B.-H."/>
            <person name="Hong S.-B."/>
            <person name="Kwon S.-W."/>
        </authorList>
    </citation>
    <scope>NUCLEOTIDE SEQUENCE</scope>
    <source>
        <strain evidence="2">BB3-R1</strain>
    </source>
</reference>
<evidence type="ECO:0000313" key="2">
    <source>
        <dbReference type="EMBL" id="USG64321.1"/>
    </source>
</evidence>